<dbReference type="Pfam" id="PF14003">
    <property type="entry name" value="YlbE"/>
    <property type="match status" value="1"/>
</dbReference>
<evidence type="ECO:0008006" key="3">
    <source>
        <dbReference type="Google" id="ProtNLM"/>
    </source>
</evidence>
<organism evidence="1 2">
    <name type="scientific">Bacillus coahuilensis p1.1.43</name>
    <dbReference type="NCBI Taxonomy" id="1150625"/>
    <lineage>
        <taxon>Bacteria</taxon>
        <taxon>Bacillati</taxon>
        <taxon>Bacillota</taxon>
        <taxon>Bacilli</taxon>
        <taxon>Bacillales</taxon>
        <taxon>Bacillaceae</taxon>
        <taxon>Bacillus</taxon>
    </lineage>
</organism>
<dbReference type="AlphaFoldDB" id="A0A147KA24"/>
<dbReference type="Proteomes" id="UP000074108">
    <property type="component" value="Unassembled WGS sequence"/>
</dbReference>
<dbReference type="EMBL" id="LDYG01000023">
    <property type="protein sequence ID" value="KUP07315.1"/>
    <property type="molecule type" value="Genomic_DNA"/>
</dbReference>
<protein>
    <recommendedName>
        <fullName evidence="3">YlbE-like protein</fullName>
    </recommendedName>
</protein>
<name>A0A147KA24_9BACI</name>
<gene>
    <name evidence="1" type="ORF">Q75_05510</name>
</gene>
<dbReference type="STRING" id="1150625.Q75_05510"/>
<proteinExistence type="predicted"/>
<evidence type="ECO:0000313" key="1">
    <source>
        <dbReference type="EMBL" id="KUP07315.1"/>
    </source>
</evidence>
<sequence length="79" mass="9610">MRNEIMTQIQSEQDWHRFLHEQPYWYRKLSRNPKSFDQFKIAALNYHQKTIPHQVEKFTNGVQMASMMVNMFQAMNTSD</sequence>
<accession>A0A147KA24</accession>
<dbReference type="InterPro" id="IPR025613">
    <property type="entry name" value="YlbE"/>
</dbReference>
<evidence type="ECO:0000313" key="2">
    <source>
        <dbReference type="Proteomes" id="UP000074108"/>
    </source>
</evidence>
<dbReference type="PATRIC" id="fig|1150625.3.peg.1155"/>
<comment type="caution">
    <text evidence="1">The sequence shown here is derived from an EMBL/GenBank/DDBJ whole genome shotgun (WGS) entry which is preliminary data.</text>
</comment>
<reference evidence="1 2" key="1">
    <citation type="journal article" date="2016" name="Front. Microbiol.">
        <title>Microevolution Analysis of Bacillus coahuilensis Unveils Differences in Phosphorus Acquisition Strategies and Their Regulation.</title>
        <authorList>
            <person name="Gomez-Lunar Z."/>
            <person name="Hernandez-Gonzalez I."/>
            <person name="Rodriguez-Torres M.D."/>
            <person name="Souza V."/>
            <person name="Olmedo-Alvarez G."/>
        </authorList>
    </citation>
    <scope>NUCLEOTIDE SEQUENCE [LARGE SCALE GENOMIC DNA]</scope>
    <source>
        <strain evidence="2">p1.1.43</strain>
    </source>
</reference>
<dbReference type="OrthoDB" id="1646085at2"/>
<dbReference type="RefSeq" id="WP_010176075.1">
    <property type="nucleotide sequence ID" value="NZ_LDYG01000023.1"/>
</dbReference>
<keyword evidence="2" id="KW-1185">Reference proteome</keyword>